<evidence type="ECO:0000313" key="3">
    <source>
        <dbReference type="Proteomes" id="UP000187209"/>
    </source>
</evidence>
<dbReference type="Proteomes" id="UP000187209">
    <property type="component" value="Unassembled WGS sequence"/>
</dbReference>
<evidence type="ECO:0000256" key="1">
    <source>
        <dbReference type="SAM" id="Coils"/>
    </source>
</evidence>
<sequence>MENCPETPIFAERHISKFTFCSNEETPEITGFSDERIQITCGSRNSIRNSPIEYMKNPQDVITWLSTQDPIDEKQYLEKVIDEINDWVFFSEGSKFSEDFLMFIYTLQGMAQEFFKDQMLFSQYFLVSQSFLHKIQDDFIKRTGLSLPSSEKIEVIWENVLTHIEKTINDNKRIKSQQQKIQETIKALEKELKTLSKSLTITELPESPKRTNKDLARKPPVPNLTLPKPILLSSSIIDIDSLNIELLHLEAELKQNPSNPTATVNKILSIKSQISDLKTQKVIKTNRKLSEKVKKSLEKIETDWVINEKKSSTPQRNYICTEGSSKGTSPSNSFSTSRSISPLIFKNQTKTRSLKRIVRPEEPEDKEKIINDLKAKEEALEMLIETKERQENIMKKTIEDYKAKIKELEEERDEIMKIKARTFAQVRKVKDYETRLIKKEEKMNKEKPGIAKKSYNMVEDDEAIIELVKEKSKVKDNQRRLSKEIDCIQVEKVKISKMQALIDHKHEAIKIIWPKINSLLSSLTS</sequence>
<organism evidence="2 3">
    <name type="scientific">Stentor coeruleus</name>
    <dbReference type="NCBI Taxonomy" id="5963"/>
    <lineage>
        <taxon>Eukaryota</taxon>
        <taxon>Sar</taxon>
        <taxon>Alveolata</taxon>
        <taxon>Ciliophora</taxon>
        <taxon>Postciliodesmatophora</taxon>
        <taxon>Heterotrichea</taxon>
        <taxon>Heterotrichida</taxon>
        <taxon>Stentoridae</taxon>
        <taxon>Stentor</taxon>
    </lineage>
</organism>
<feature type="coiled-coil region" evidence="1">
    <location>
        <begin position="171"/>
        <end position="198"/>
    </location>
</feature>
<keyword evidence="3" id="KW-1185">Reference proteome</keyword>
<dbReference type="AlphaFoldDB" id="A0A1R2C0I6"/>
<accession>A0A1R2C0I6</accession>
<protein>
    <submittedName>
        <fullName evidence="2">Uncharacterized protein</fullName>
    </submittedName>
</protein>
<proteinExistence type="predicted"/>
<keyword evidence="1" id="KW-0175">Coiled coil</keyword>
<feature type="coiled-coil region" evidence="1">
    <location>
        <begin position="366"/>
        <end position="425"/>
    </location>
</feature>
<evidence type="ECO:0000313" key="2">
    <source>
        <dbReference type="EMBL" id="OMJ82500.1"/>
    </source>
</evidence>
<comment type="caution">
    <text evidence="2">The sequence shown here is derived from an EMBL/GenBank/DDBJ whole genome shotgun (WGS) entry which is preliminary data.</text>
</comment>
<name>A0A1R2C0I6_9CILI</name>
<gene>
    <name evidence="2" type="ORF">SteCoe_16787</name>
</gene>
<dbReference type="EMBL" id="MPUH01000338">
    <property type="protein sequence ID" value="OMJ82500.1"/>
    <property type="molecule type" value="Genomic_DNA"/>
</dbReference>
<reference evidence="2 3" key="1">
    <citation type="submission" date="2016-11" db="EMBL/GenBank/DDBJ databases">
        <title>The macronuclear genome of Stentor coeruleus: a giant cell with tiny introns.</title>
        <authorList>
            <person name="Slabodnick M."/>
            <person name="Ruby J.G."/>
            <person name="Reiff S.B."/>
            <person name="Swart E.C."/>
            <person name="Gosai S."/>
            <person name="Prabakaran S."/>
            <person name="Witkowska E."/>
            <person name="Larue G.E."/>
            <person name="Fisher S."/>
            <person name="Freeman R.M."/>
            <person name="Gunawardena J."/>
            <person name="Chu W."/>
            <person name="Stover N.A."/>
            <person name="Gregory B.D."/>
            <person name="Nowacki M."/>
            <person name="Derisi J."/>
            <person name="Roy S.W."/>
            <person name="Marshall W.F."/>
            <person name="Sood P."/>
        </authorList>
    </citation>
    <scope>NUCLEOTIDE SEQUENCE [LARGE SCALE GENOMIC DNA]</scope>
    <source>
        <strain evidence="2">WM001</strain>
    </source>
</reference>